<dbReference type="AlphaFoldDB" id="A0A5J9VKG7"/>
<evidence type="ECO:0000313" key="2">
    <source>
        <dbReference type="EMBL" id="TVU16710.1"/>
    </source>
</evidence>
<gene>
    <name evidence="3" type="ORF">EJB05_17945</name>
    <name evidence="2" type="ORF">EJB05_40285</name>
</gene>
<accession>A0A5J9VKG7</accession>
<comment type="caution">
    <text evidence="3">The sequence shown here is derived from an EMBL/GenBank/DDBJ whole genome shotgun (WGS) entry which is preliminary data.</text>
</comment>
<dbReference type="Gramene" id="TVU36035">
    <property type="protein sequence ID" value="TVU36035"/>
    <property type="gene ID" value="EJB05_17945"/>
</dbReference>
<keyword evidence="4" id="KW-1185">Reference proteome</keyword>
<proteinExistence type="predicted"/>
<feature type="region of interest" description="Disordered" evidence="1">
    <location>
        <begin position="1"/>
        <end position="26"/>
    </location>
</feature>
<feature type="non-terminal residue" evidence="3">
    <location>
        <position position="1"/>
    </location>
</feature>
<dbReference type="Gramene" id="TVU16710">
    <property type="protein sequence ID" value="TVU16710"/>
    <property type="gene ID" value="EJB05_40285"/>
</dbReference>
<reference evidence="3 4" key="1">
    <citation type="journal article" date="2019" name="Sci. Rep.">
        <title>A high-quality genome of Eragrostis curvula grass provides insights into Poaceae evolution and supports new strategies to enhance forage quality.</title>
        <authorList>
            <person name="Carballo J."/>
            <person name="Santos B.A.C.M."/>
            <person name="Zappacosta D."/>
            <person name="Garbus I."/>
            <person name="Selva J.P."/>
            <person name="Gallo C.A."/>
            <person name="Diaz A."/>
            <person name="Albertini E."/>
            <person name="Caccamo M."/>
            <person name="Echenique V."/>
        </authorList>
    </citation>
    <scope>NUCLEOTIDE SEQUENCE [LARGE SCALE GENOMIC DNA]</scope>
    <source>
        <strain evidence="4">cv. Victoria</strain>
        <tissue evidence="3">Leaf</tissue>
    </source>
</reference>
<sequence length="103" mass="11352">MSHASSAHPPPPSQTTDAKQIAANLEPPSRIAANLEGYRCDRHRGAAPPPRSQTEEPQGTPSRCCRFDPGQRQERKFINVLKLNLCNLCSYSCLQVFSVLSSM</sequence>
<dbReference type="Proteomes" id="UP000324897">
    <property type="component" value="Unassembled WGS sequence"/>
</dbReference>
<dbReference type="EMBL" id="RWGY01000009">
    <property type="protein sequence ID" value="TVU36035.1"/>
    <property type="molecule type" value="Genomic_DNA"/>
</dbReference>
<evidence type="ECO:0000313" key="3">
    <source>
        <dbReference type="EMBL" id="TVU36035.1"/>
    </source>
</evidence>
<organism evidence="3 4">
    <name type="scientific">Eragrostis curvula</name>
    <name type="common">weeping love grass</name>
    <dbReference type="NCBI Taxonomy" id="38414"/>
    <lineage>
        <taxon>Eukaryota</taxon>
        <taxon>Viridiplantae</taxon>
        <taxon>Streptophyta</taxon>
        <taxon>Embryophyta</taxon>
        <taxon>Tracheophyta</taxon>
        <taxon>Spermatophyta</taxon>
        <taxon>Magnoliopsida</taxon>
        <taxon>Liliopsida</taxon>
        <taxon>Poales</taxon>
        <taxon>Poaceae</taxon>
        <taxon>PACMAD clade</taxon>
        <taxon>Chloridoideae</taxon>
        <taxon>Eragrostideae</taxon>
        <taxon>Eragrostidinae</taxon>
        <taxon>Eragrostis</taxon>
    </lineage>
</organism>
<name>A0A5J9VKG7_9POAL</name>
<feature type="region of interest" description="Disordered" evidence="1">
    <location>
        <begin position="38"/>
        <end position="64"/>
    </location>
</feature>
<protein>
    <submittedName>
        <fullName evidence="3">Uncharacterized protein</fullName>
    </submittedName>
</protein>
<evidence type="ECO:0000256" key="1">
    <source>
        <dbReference type="SAM" id="MobiDB-lite"/>
    </source>
</evidence>
<dbReference type="EMBL" id="RWGY01000031">
    <property type="protein sequence ID" value="TVU16710.1"/>
    <property type="molecule type" value="Genomic_DNA"/>
</dbReference>
<evidence type="ECO:0000313" key="4">
    <source>
        <dbReference type="Proteomes" id="UP000324897"/>
    </source>
</evidence>